<dbReference type="SUPFAM" id="SSF55116">
    <property type="entry name" value="Formiminotransferase domain of formiminotransferase-cyclodeaminase"/>
    <property type="match status" value="1"/>
</dbReference>
<accession>A0A7C9A9C1</accession>
<proteinExistence type="predicted"/>
<dbReference type="GO" id="GO:0016740">
    <property type="term" value="F:transferase activity"/>
    <property type="evidence" value="ECO:0007669"/>
    <property type="project" value="InterPro"/>
</dbReference>
<dbReference type="Gene3D" id="3.30.990.10">
    <property type="entry name" value="Formiminotransferase, N-terminal subdomain"/>
    <property type="match status" value="1"/>
</dbReference>
<evidence type="ECO:0000313" key="2">
    <source>
        <dbReference type="EMBL" id="MBA4660135.1"/>
    </source>
</evidence>
<organism evidence="2">
    <name type="scientific">Opuntia streptacantha</name>
    <name type="common">Prickly pear cactus</name>
    <name type="synonym">Opuntia cardona</name>
    <dbReference type="NCBI Taxonomy" id="393608"/>
    <lineage>
        <taxon>Eukaryota</taxon>
        <taxon>Viridiplantae</taxon>
        <taxon>Streptophyta</taxon>
        <taxon>Embryophyta</taxon>
        <taxon>Tracheophyta</taxon>
        <taxon>Spermatophyta</taxon>
        <taxon>Magnoliopsida</taxon>
        <taxon>eudicotyledons</taxon>
        <taxon>Gunneridae</taxon>
        <taxon>Pentapetalae</taxon>
        <taxon>Caryophyllales</taxon>
        <taxon>Cactineae</taxon>
        <taxon>Cactaceae</taxon>
        <taxon>Opuntioideae</taxon>
        <taxon>Opuntia</taxon>
    </lineage>
</organism>
<dbReference type="EMBL" id="GISG01206163">
    <property type="protein sequence ID" value="MBA4660135.1"/>
    <property type="molecule type" value="Transcribed_RNA"/>
</dbReference>
<dbReference type="GO" id="GO:0005542">
    <property type="term" value="F:folic acid binding"/>
    <property type="evidence" value="ECO:0007669"/>
    <property type="project" value="InterPro"/>
</dbReference>
<dbReference type="PANTHER" id="PTHR12234">
    <property type="entry name" value="FORMIMINOTRANSFERASE-CYCLODEAMINASE"/>
    <property type="match status" value="1"/>
</dbReference>
<reference evidence="2" key="2">
    <citation type="submission" date="2020-07" db="EMBL/GenBank/DDBJ databases">
        <authorList>
            <person name="Vera ALvarez R."/>
            <person name="Arias-Moreno D.M."/>
            <person name="Jimenez-Jacinto V."/>
            <person name="Jimenez-Bremont J.F."/>
            <person name="Swaminathan K."/>
            <person name="Moose S.P."/>
            <person name="Guerrero-Gonzalez M.L."/>
            <person name="Marino-Ramirez L."/>
            <person name="Landsman D."/>
            <person name="Rodriguez-Kessler M."/>
            <person name="Delgado-Sanchez P."/>
        </authorList>
    </citation>
    <scope>NUCLEOTIDE SEQUENCE</scope>
    <source>
        <tissue evidence="2">Cladode</tissue>
    </source>
</reference>
<feature type="domain" description="Formiminotransferase N-terminal subdomain" evidence="1">
    <location>
        <begin position="5"/>
        <end position="153"/>
    </location>
</feature>
<dbReference type="SMART" id="SM01222">
    <property type="entry name" value="FTCD_N"/>
    <property type="match status" value="1"/>
</dbReference>
<dbReference type="InterPro" id="IPR051623">
    <property type="entry name" value="FTCD"/>
</dbReference>
<name>A0A7C9A9C1_OPUST</name>
<keyword evidence="2" id="KW-0436">Ligase</keyword>
<dbReference type="InterPro" id="IPR022384">
    <property type="entry name" value="FormiminoTrfase_cat_dom_sf"/>
</dbReference>
<dbReference type="GO" id="GO:0030272">
    <property type="term" value="F:5-formyltetrahydrofolate cyclo-ligase activity"/>
    <property type="evidence" value="ECO:0007669"/>
    <property type="project" value="UniProtKB-EC"/>
</dbReference>
<reference evidence="2" key="1">
    <citation type="journal article" date="2013" name="J. Plant Res.">
        <title>Effect of fungi and light on seed germination of three Opuntia species from semiarid lands of central Mexico.</title>
        <authorList>
            <person name="Delgado-Sanchez P."/>
            <person name="Jimenez-Bremont J.F."/>
            <person name="Guerrero-Gonzalez Mde L."/>
            <person name="Flores J."/>
        </authorList>
    </citation>
    <scope>NUCLEOTIDE SEQUENCE</scope>
    <source>
        <tissue evidence="2">Cladode</tissue>
    </source>
</reference>
<sequence length="159" mass="17627">MLKLTLACCKVYISESRNKAALEMIERAAKLFPEARIINKFEDDTYNRVGYTLVSKITPNAASDISPLKEAVFAMVKSAFEVVDLDKHRGSHPRLGVVDHICFHPLADSSLEEAASIARSLASEIGTGLEGLYALFSINPSNEVQVENKISRKKKLYIQ</sequence>
<dbReference type="PANTHER" id="PTHR12234:SF1">
    <property type="entry name" value="FORMIMINOTRANSFERASE N-TERMINAL SUBDOMAIN-CONTAINING PROTEIN"/>
    <property type="match status" value="1"/>
</dbReference>
<dbReference type="AlphaFoldDB" id="A0A7C9A9C1"/>
<evidence type="ECO:0000259" key="1">
    <source>
        <dbReference type="SMART" id="SM01222"/>
    </source>
</evidence>
<dbReference type="InterPro" id="IPR012886">
    <property type="entry name" value="Formiminotransferase_N"/>
</dbReference>
<protein>
    <submittedName>
        <fullName evidence="2">5-formyltetrahydrofolate cyclo-ligase</fullName>
        <ecNumber evidence="2">6.3.3.2</ecNumber>
    </submittedName>
</protein>
<dbReference type="Pfam" id="PF07837">
    <property type="entry name" value="FTCD_N"/>
    <property type="match status" value="1"/>
</dbReference>
<dbReference type="EC" id="6.3.3.2" evidence="2"/>
<dbReference type="InterPro" id="IPR037064">
    <property type="entry name" value="Formiminotransferase_N_sf"/>
</dbReference>